<dbReference type="AlphaFoldDB" id="A0A101HJR8"/>
<dbReference type="PATRIC" id="fig|294710.3.peg.767"/>
<evidence type="ECO:0000313" key="8">
    <source>
        <dbReference type="EMBL" id="KUK78109.1"/>
    </source>
</evidence>
<dbReference type="InterPro" id="IPR004843">
    <property type="entry name" value="Calcineurin-like_PHP"/>
</dbReference>
<accession>A0A101HJR8</accession>
<organism evidence="8 9">
    <name type="scientific">Proteiniphilum acetatigenes</name>
    <dbReference type="NCBI Taxonomy" id="294710"/>
    <lineage>
        <taxon>Bacteria</taxon>
        <taxon>Pseudomonadati</taxon>
        <taxon>Bacteroidota</taxon>
        <taxon>Bacteroidia</taxon>
        <taxon>Bacteroidales</taxon>
        <taxon>Dysgonomonadaceae</taxon>
        <taxon>Proteiniphilum</taxon>
    </lineage>
</organism>
<proteinExistence type="predicted"/>
<dbReference type="GO" id="GO:0008758">
    <property type="term" value="F:UDP-2,3-diacylglucosamine hydrolase activity"/>
    <property type="evidence" value="ECO:0007669"/>
    <property type="project" value="TreeGrafter"/>
</dbReference>
<feature type="domain" description="Calcineurin-like phosphoesterase" evidence="7">
    <location>
        <begin position="4"/>
        <end position="208"/>
    </location>
</feature>
<dbReference type="Gene3D" id="3.60.21.10">
    <property type="match status" value="1"/>
</dbReference>
<evidence type="ECO:0000313" key="9">
    <source>
        <dbReference type="Proteomes" id="UP000053860"/>
    </source>
</evidence>
<evidence type="ECO:0000259" key="7">
    <source>
        <dbReference type="Pfam" id="PF00149"/>
    </source>
</evidence>
<reference evidence="9" key="1">
    <citation type="journal article" date="2015" name="MBio">
        <title>Genome-Resolved Metagenomic Analysis Reveals Roles for Candidate Phyla and Other Microbial Community Members in Biogeochemical Transformations in Oil Reservoirs.</title>
        <authorList>
            <person name="Hu P."/>
            <person name="Tom L."/>
            <person name="Singh A."/>
            <person name="Thomas B.C."/>
            <person name="Baker B.J."/>
            <person name="Piceno Y.M."/>
            <person name="Andersen G.L."/>
            <person name="Banfield J.F."/>
        </authorList>
    </citation>
    <scope>NUCLEOTIDE SEQUENCE [LARGE SCALE GENOMIC DNA]</scope>
</reference>
<dbReference type="SUPFAM" id="SSF56300">
    <property type="entry name" value="Metallo-dependent phosphatases"/>
    <property type="match status" value="1"/>
</dbReference>
<dbReference type="Proteomes" id="UP000053860">
    <property type="component" value="Unassembled WGS sequence"/>
</dbReference>
<dbReference type="STRING" id="1123008.GCA_000380985_01791"/>
<sequence length="245" mass="28399">MDKKVYFFADAHLGSKSHADSLQTERKICRWLDAVKKDAAAIYLLGDIFDYWYEYKYVVPKGFTRVLGKLAEVTDAGVEVHFFIGNHDIWLTDYLSRECGMILHFEPLITVIYGKKFFLAHGDGLGDDSRSFHLLRKVFHSRILRKCFSAIHPRWTIPLAQGWSNSSRENGGLQPYLGEDREYLIRFAKEKLTAVPDINYFVFGHRHILLNLPIAEQSRVIMLGDWITYFSYAVFDGESVELKTF</sequence>
<dbReference type="GO" id="GO:0046872">
    <property type="term" value="F:metal ion binding"/>
    <property type="evidence" value="ECO:0007669"/>
    <property type="project" value="UniProtKB-KW"/>
</dbReference>
<dbReference type="GO" id="GO:0016020">
    <property type="term" value="C:membrane"/>
    <property type="evidence" value="ECO:0007669"/>
    <property type="project" value="GOC"/>
</dbReference>
<gene>
    <name evidence="8" type="ORF">XD92_0516</name>
</gene>
<dbReference type="PANTHER" id="PTHR34990:SF1">
    <property type="entry name" value="UDP-2,3-DIACYLGLUCOSAMINE HYDROLASE"/>
    <property type="match status" value="1"/>
</dbReference>
<evidence type="ECO:0000256" key="1">
    <source>
        <dbReference type="ARBA" id="ARBA00022475"/>
    </source>
</evidence>
<dbReference type="InterPro" id="IPR043461">
    <property type="entry name" value="LpxH-like"/>
</dbReference>
<dbReference type="EMBL" id="LGGN01000071">
    <property type="protein sequence ID" value="KUK78109.1"/>
    <property type="molecule type" value="Genomic_DNA"/>
</dbReference>
<name>A0A101HJR8_9BACT</name>
<keyword evidence="1" id="KW-1003">Cell membrane</keyword>
<dbReference type="GO" id="GO:0009245">
    <property type="term" value="P:lipid A biosynthetic process"/>
    <property type="evidence" value="ECO:0007669"/>
    <property type="project" value="TreeGrafter"/>
</dbReference>
<evidence type="ECO:0000256" key="6">
    <source>
        <dbReference type="ARBA" id="ARBA00023211"/>
    </source>
</evidence>
<keyword evidence="5" id="KW-0472">Membrane</keyword>
<evidence type="ECO:0000256" key="5">
    <source>
        <dbReference type="ARBA" id="ARBA00023136"/>
    </source>
</evidence>
<dbReference type="PANTHER" id="PTHR34990">
    <property type="entry name" value="UDP-2,3-DIACYLGLUCOSAMINE HYDROLASE-RELATED"/>
    <property type="match status" value="1"/>
</dbReference>
<keyword evidence="2" id="KW-0997">Cell inner membrane</keyword>
<dbReference type="CDD" id="cd07398">
    <property type="entry name" value="MPP_YbbF-LpxH"/>
    <property type="match status" value="1"/>
</dbReference>
<keyword evidence="4" id="KW-0378">Hydrolase</keyword>
<evidence type="ECO:0000256" key="2">
    <source>
        <dbReference type="ARBA" id="ARBA00022519"/>
    </source>
</evidence>
<comment type="caution">
    <text evidence="8">The sequence shown here is derived from an EMBL/GenBank/DDBJ whole genome shotgun (WGS) entry which is preliminary data.</text>
</comment>
<protein>
    <recommendedName>
        <fullName evidence="7">Calcineurin-like phosphoesterase domain-containing protein</fullName>
    </recommendedName>
</protein>
<evidence type="ECO:0000256" key="4">
    <source>
        <dbReference type="ARBA" id="ARBA00022801"/>
    </source>
</evidence>
<dbReference type="Pfam" id="PF00149">
    <property type="entry name" value="Metallophos"/>
    <property type="match status" value="1"/>
</dbReference>
<dbReference type="InterPro" id="IPR029052">
    <property type="entry name" value="Metallo-depent_PP-like"/>
</dbReference>
<keyword evidence="6" id="KW-0464">Manganese</keyword>
<evidence type="ECO:0000256" key="3">
    <source>
        <dbReference type="ARBA" id="ARBA00022723"/>
    </source>
</evidence>
<keyword evidence="3" id="KW-0479">Metal-binding</keyword>